<dbReference type="InterPro" id="IPR013426">
    <property type="entry name" value="EpsH-like"/>
</dbReference>
<evidence type="ECO:0000256" key="8">
    <source>
        <dbReference type="SAM" id="Phobius"/>
    </source>
</evidence>
<dbReference type="Pfam" id="PF11984">
    <property type="entry name" value="DUF3485"/>
    <property type="match status" value="1"/>
</dbReference>
<comment type="caution">
    <text evidence="10">The sequence shown here is derived from an EMBL/GenBank/DDBJ whole genome shotgun (WGS) entry which is preliminary data.</text>
</comment>
<keyword evidence="6 8" id="KW-1133">Transmembrane helix</keyword>
<dbReference type="InterPro" id="IPR019127">
    <property type="entry name" value="Exosortase"/>
</dbReference>
<evidence type="ECO:0000256" key="1">
    <source>
        <dbReference type="ARBA" id="ARBA00004651"/>
    </source>
</evidence>
<dbReference type="EMBL" id="BMOV01000001">
    <property type="protein sequence ID" value="GGO04906.1"/>
    <property type="molecule type" value="Genomic_DNA"/>
</dbReference>
<proteinExistence type="predicted"/>
<evidence type="ECO:0000256" key="6">
    <source>
        <dbReference type="ARBA" id="ARBA00022989"/>
    </source>
</evidence>
<dbReference type="RefSeq" id="WP_150004676.1">
    <property type="nucleotide sequence ID" value="NZ_BMOV01000001.1"/>
</dbReference>
<dbReference type="InterPro" id="IPR014263">
    <property type="entry name" value="Methanolan_biosynth_EpsI"/>
</dbReference>
<keyword evidence="2" id="KW-1003">Cell membrane</keyword>
<feature type="transmembrane region" description="Helical" evidence="8">
    <location>
        <begin position="21"/>
        <end position="41"/>
    </location>
</feature>
<accession>A0ABQ2L6C2</accession>
<dbReference type="Proteomes" id="UP000602381">
    <property type="component" value="Unassembled WGS sequence"/>
</dbReference>
<dbReference type="Pfam" id="PF09721">
    <property type="entry name" value="Exosortase_EpsH"/>
    <property type="match status" value="1"/>
</dbReference>
<evidence type="ECO:0000256" key="7">
    <source>
        <dbReference type="ARBA" id="ARBA00023136"/>
    </source>
</evidence>
<evidence type="ECO:0000259" key="9">
    <source>
        <dbReference type="Pfam" id="PF11984"/>
    </source>
</evidence>
<feature type="transmembrane region" description="Helical" evidence="8">
    <location>
        <begin position="80"/>
        <end position="99"/>
    </location>
</feature>
<comment type="subcellular location">
    <subcellularLocation>
        <location evidence="1">Cell membrane</location>
        <topology evidence="1">Multi-pass membrane protein</topology>
    </subcellularLocation>
</comment>
<evidence type="ECO:0000256" key="3">
    <source>
        <dbReference type="ARBA" id="ARBA00022670"/>
    </source>
</evidence>
<dbReference type="NCBIfam" id="TIGR04178">
    <property type="entry name" value="exo_archaeo"/>
    <property type="match status" value="1"/>
</dbReference>
<evidence type="ECO:0000313" key="10">
    <source>
        <dbReference type="EMBL" id="GGO04906.1"/>
    </source>
</evidence>
<keyword evidence="5" id="KW-0378">Hydrolase</keyword>
<gene>
    <name evidence="10" type="ORF">GCM10007972_01780</name>
</gene>
<dbReference type="NCBIfam" id="TIGR02602">
    <property type="entry name" value="8TM_EpsH"/>
    <property type="match status" value="1"/>
</dbReference>
<evidence type="ECO:0000256" key="2">
    <source>
        <dbReference type="ARBA" id="ARBA00022475"/>
    </source>
</evidence>
<keyword evidence="4 8" id="KW-0812">Transmembrane</keyword>
<keyword evidence="11" id="KW-1185">Reference proteome</keyword>
<feature type="transmembrane region" description="Helical" evidence="8">
    <location>
        <begin position="260"/>
        <end position="281"/>
    </location>
</feature>
<protein>
    <submittedName>
        <fullName evidence="10">Exosortase A</fullName>
    </submittedName>
</protein>
<evidence type="ECO:0000256" key="5">
    <source>
        <dbReference type="ARBA" id="ARBA00022801"/>
    </source>
</evidence>
<feature type="transmembrane region" description="Helical" evidence="8">
    <location>
        <begin position="178"/>
        <end position="210"/>
    </location>
</feature>
<feature type="transmembrane region" description="Helical" evidence="8">
    <location>
        <begin position="302"/>
        <end position="326"/>
    </location>
</feature>
<dbReference type="NCBIfam" id="TIGR02914">
    <property type="entry name" value="EpsI_fam"/>
    <property type="match status" value="1"/>
</dbReference>
<name>A0ABQ2L6C2_9PROT</name>
<feature type="transmembrane region" description="Helical" evidence="8">
    <location>
        <begin position="222"/>
        <end position="248"/>
    </location>
</feature>
<evidence type="ECO:0000313" key="11">
    <source>
        <dbReference type="Proteomes" id="UP000602381"/>
    </source>
</evidence>
<keyword evidence="3" id="KW-0645">Protease</keyword>
<dbReference type="InterPro" id="IPR017540">
    <property type="entry name" value="Exosortase-1"/>
</dbReference>
<dbReference type="NCBIfam" id="TIGR03109">
    <property type="entry name" value="exosort_XrtA"/>
    <property type="match status" value="1"/>
</dbReference>
<feature type="transmembrane region" description="Helical" evidence="8">
    <location>
        <begin position="111"/>
        <end position="130"/>
    </location>
</feature>
<reference evidence="11" key="1">
    <citation type="journal article" date="2019" name="Int. J. Syst. Evol. Microbiol.">
        <title>The Global Catalogue of Microorganisms (GCM) 10K type strain sequencing project: providing services to taxonomists for standard genome sequencing and annotation.</title>
        <authorList>
            <consortium name="The Broad Institute Genomics Platform"/>
            <consortium name="The Broad Institute Genome Sequencing Center for Infectious Disease"/>
            <person name="Wu L."/>
            <person name="Ma J."/>
        </authorList>
    </citation>
    <scope>NUCLEOTIDE SEQUENCE [LARGE SCALE GENOMIC DNA]</scope>
    <source>
        <strain evidence="11">JCM 17843</strain>
    </source>
</reference>
<feature type="domain" description="Methanolan biosynthesis EpsI" evidence="9">
    <location>
        <begin position="313"/>
        <end position="503"/>
    </location>
</feature>
<sequence>MRDMPIEKQALAQSSKDALRRGWGVTAVLLVMMGLIFHKAVWSMVTVWMNSATYGHGFLIAPVAIYLAWDKRHLLAQLPVRPSLFGVGWIFGAGLLWLVGELMAANVLQHLAVVGFIQGAVLAIMGVSVARVLMFPLGYLFFMVPFGDFAIQPLQQLTADYSTALLRWSGVPVFHENWIIVIPGGTFLVAEACAGVRFLIASLALGVLISGTMFQSWAKRSFYMLLSVLVPILANVVRAYGIVMIAHLSNFELAVGVDHLVYGFVFLSFVMLLLFGIAWMMRDPLPQGPAQPLPREEGAARSASMGYILGVFMAALFISLGLRLYAFDMMRGDAISPVTLHAPAASGDWQLLGRAGPGQWQGSFVGADGQATWLYSNGDHRVSLFAAYYGDEAPGKELIAGRNNLTGSKDLEAIKSGITKEDVFGYGLVPASYLIVPEGTGGRRYVWYWYVLSDDVTARQADVKVASLAAKLSGGRAEGMIVAVSMLVETPEDVAIVGDFLNAAGLHESLNAGGFAPFVTTDIQ</sequence>
<evidence type="ECO:0000256" key="4">
    <source>
        <dbReference type="ARBA" id="ARBA00022692"/>
    </source>
</evidence>
<feature type="transmembrane region" description="Helical" evidence="8">
    <location>
        <begin position="47"/>
        <end position="68"/>
    </location>
</feature>
<dbReference type="InterPro" id="IPR026392">
    <property type="entry name" value="Exo/Archaeosortase_dom"/>
</dbReference>
<organism evidence="10 11">
    <name type="scientific">Iodidimonas muriae</name>
    <dbReference type="NCBI Taxonomy" id="261467"/>
    <lineage>
        <taxon>Bacteria</taxon>
        <taxon>Pseudomonadati</taxon>
        <taxon>Pseudomonadota</taxon>
        <taxon>Alphaproteobacteria</taxon>
        <taxon>Iodidimonadales</taxon>
        <taxon>Iodidimonadaceae</taxon>
        <taxon>Iodidimonas</taxon>
    </lineage>
</organism>
<keyword evidence="7 8" id="KW-0472">Membrane</keyword>
<feature type="transmembrane region" description="Helical" evidence="8">
    <location>
        <begin position="137"/>
        <end position="158"/>
    </location>
</feature>